<evidence type="ECO:0000256" key="1">
    <source>
        <dbReference type="ARBA" id="ARBA00004651"/>
    </source>
</evidence>
<dbReference type="Pfam" id="PF03916">
    <property type="entry name" value="NrfD"/>
    <property type="match status" value="1"/>
</dbReference>
<dbReference type="InterPro" id="IPR052049">
    <property type="entry name" value="Electron_transfer_protein"/>
</dbReference>
<dbReference type="KEGG" id="fpl:Ferp_0646"/>
<evidence type="ECO:0000313" key="9">
    <source>
        <dbReference type="Proteomes" id="UP000002613"/>
    </source>
</evidence>
<dbReference type="STRING" id="589924.Ferp_0646"/>
<evidence type="ECO:0000256" key="6">
    <source>
        <dbReference type="ARBA" id="ARBA00023136"/>
    </source>
</evidence>
<dbReference type="EMBL" id="CP001899">
    <property type="protein sequence ID" value="ADC64817.1"/>
    <property type="molecule type" value="Genomic_DNA"/>
</dbReference>
<organism evidence="8 9">
    <name type="scientific">Ferroglobus placidus (strain DSM 10642 / AEDII12DO)</name>
    <dbReference type="NCBI Taxonomy" id="589924"/>
    <lineage>
        <taxon>Archaea</taxon>
        <taxon>Methanobacteriati</taxon>
        <taxon>Methanobacteriota</taxon>
        <taxon>Archaeoglobi</taxon>
        <taxon>Archaeoglobales</taxon>
        <taxon>Archaeoglobaceae</taxon>
        <taxon>Ferroglobus</taxon>
    </lineage>
</organism>
<protein>
    <submittedName>
        <fullName evidence="8">Polysulphide reductase NrfD</fullName>
    </submittedName>
</protein>
<sequence length="393" mass="44303">MSEILQEALKLVEGFIYPNEVEIYWSVLIAVYPYITGLVAGAFIVASLERIFNVKEVKPTYRLSLLTALAFLLTAPLPLIAHLGHPERAFEIMFTPNTSSAMAMFGFVYAWYLLVVLLIEIYFDYRKDIVEWAKTKKGLRRIIYKILTLGDYDISEKAMKRDEKIVNVITIIGLPSAAFLHGYVGFIFGSVKANPWWSSPLMPIIFLFSAMVSGIALVLVIYVFGSYLRGSKPDEKCVDKLAGYLLYSYILDLGLEFMEIGHIFYTREEGFKAIVRLINEKIFFSFVVVQMVLGAIVPVILIVLAKSFKSLTARVPVYTLASLLTLIGVFAMRWNVVIGGQILSKTFRGFSHYVMPFFGPESASIAMAIMAVPFVILYILVKVLPPWEEEVAL</sequence>
<feature type="transmembrane region" description="Helical" evidence="7">
    <location>
        <begin position="363"/>
        <end position="381"/>
    </location>
</feature>
<dbReference type="GeneID" id="8778149"/>
<evidence type="ECO:0000256" key="7">
    <source>
        <dbReference type="SAM" id="Phobius"/>
    </source>
</evidence>
<gene>
    <name evidence="8" type="ordered locus">Ferp_0646</name>
</gene>
<dbReference type="Gene3D" id="1.20.1630.10">
    <property type="entry name" value="Formate dehydrogenase/DMSO reductase domain"/>
    <property type="match status" value="1"/>
</dbReference>
<dbReference type="OrthoDB" id="200631at2157"/>
<keyword evidence="4 7" id="KW-0812">Transmembrane</keyword>
<reference evidence="8 9" key="2">
    <citation type="journal article" date="2011" name="Stand. Genomic Sci.">
        <title>Complete genome sequence of Ferroglobus placidus AEDII12DO.</title>
        <authorList>
            <person name="Anderson I."/>
            <person name="Risso C."/>
            <person name="Holmes D."/>
            <person name="Lucas S."/>
            <person name="Copeland A."/>
            <person name="Lapidus A."/>
            <person name="Cheng J.F."/>
            <person name="Bruce D."/>
            <person name="Goodwin L."/>
            <person name="Pitluck S."/>
            <person name="Saunders E."/>
            <person name="Brettin T."/>
            <person name="Detter J.C."/>
            <person name="Han C."/>
            <person name="Tapia R."/>
            <person name="Larimer F."/>
            <person name="Land M."/>
            <person name="Hauser L."/>
            <person name="Woyke T."/>
            <person name="Lovley D."/>
            <person name="Kyrpides N."/>
            <person name="Ivanova N."/>
        </authorList>
    </citation>
    <scope>NUCLEOTIDE SEQUENCE [LARGE SCALE GENOMIC DNA]</scope>
    <source>
        <strain evidence="9">DSM 10642 / AEDII12DO</strain>
    </source>
</reference>
<dbReference type="RefSeq" id="WP_012965163.1">
    <property type="nucleotide sequence ID" value="NC_013849.1"/>
</dbReference>
<dbReference type="AlphaFoldDB" id="D3S3I4"/>
<dbReference type="PANTHER" id="PTHR34856:SF2">
    <property type="entry name" value="PROTEIN NRFD"/>
    <property type="match status" value="1"/>
</dbReference>
<dbReference type="PaxDb" id="589924-Ferp_0646"/>
<feature type="transmembrane region" description="Helical" evidence="7">
    <location>
        <begin position="317"/>
        <end position="343"/>
    </location>
</feature>
<dbReference type="PANTHER" id="PTHR34856">
    <property type="entry name" value="PROTEIN NRFD"/>
    <property type="match status" value="1"/>
</dbReference>
<evidence type="ECO:0000256" key="2">
    <source>
        <dbReference type="ARBA" id="ARBA00008929"/>
    </source>
</evidence>
<keyword evidence="5 7" id="KW-1133">Transmembrane helix</keyword>
<feature type="transmembrane region" description="Helical" evidence="7">
    <location>
        <begin position="23"/>
        <end position="48"/>
    </location>
</feature>
<evidence type="ECO:0000313" key="8">
    <source>
        <dbReference type="EMBL" id="ADC64817.1"/>
    </source>
</evidence>
<evidence type="ECO:0000256" key="3">
    <source>
        <dbReference type="ARBA" id="ARBA00022475"/>
    </source>
</evidence>
<comment type="subcellular location">
    <subcellularLocation>
        <location evidence="1">Cell membrane</location>
        <topology evidence="1">Multi-pass membrane protein</topology>
    </subcellularLocation>
</comment>
<feature type="transmembrane region" description="Helical" evidence="7">
    <location>
        <begin position="101"/>
        <end position="123"/>
    </location>
</feature>
<keyword evidence="6 7" id="KW-0472">Membrane</keyword>
<keyword evidence="9" id="KW-1185">Reference proteome</keyword>
<dbReference type="HOGENOM" id="CLU_045348_3_0_2"/>
<name>D3S3I4_FERPA</name>
<evidence type="ECO:0000256" key="5">
    <source>
        <dbReference type="ARBA" id="ARBA00022989"/>
    </source>
</evidence>
<dbReference type="Proteomes" id="UP000002613">
    <property type="component" value="Chromosome"/>
</dbReference>
<comment type="similarity">
    <text evidence="2">Belongs to the NrfD family.</text>
</comment>
<evidence type="ECO:0000256" key="4">
    <source>
        <dbReference type="ARBA" id="ARBA00022692"/>
    </source>
</evidence>
<dbReference type="GO" id="GO:0005886">
    <property type="term" value="C:plasma membrane"/>
    <property type="evidence" value="ECO:0007669"/>
    <property type="project" value="UniProtKB-SubCell"/>
</dbReference>
<feature type="transmembrane region" description="Helical" evidence="7">
    <location>
        <begin position="60"/>
        <end position="81"/>
    </location>
</feature>
<dbReference type="InterPro" id="IPR005614">
    <property type="entry name" value="NrfD-like"/>
</dbReference>
<accession>D3S3I4</accession>
<feature type="transmembrane region" description="Helical" evidence="7">
    <location>
        <begin position="201"/>
        <end position="224"/>
    </location>
</feature>
<feature type="transmembrane region" description="Helical" evidence="7">
    <location>
        <begin position="165"/>
        <end position="189"/>
    </location>
</feature>
<feature type="transmembrane region" description="Helical" evidence="7">
    <location>
        <begin position="284"/>
        <end position="305"/>
    </location>
</feature>
<keyword evidence="3" id="KW-1003">Cell membrane</keyword>
<proteinExistence type="inferred from homology"/>
<dbReference type="eggNOG" id="arCOG02025">
    <property type="taxonomic scope" value="Archaea"/>
</dbReference>
<reference evidence="9" key="1">
    <citation type="submission" date="2010-02" db="EMBL/GenBank/DDBJ databases">
        <title>Complete sequence of Ferroglobus placidus DSM 10642.</title>
        <authorList>
            <consortium name="US DOE Joint Genome Institute"/>
            <person name="Lucas S."/>
            <person name="Copeland A."/>
            <person name="Lapidus A."/>
            <person name="Cheng J.-F."/>
            <person name="Bruce D."/>
            <person name="Goodwin L."/>
            <person name="Pitluck S."/>
            <person name="Saunders E."/>
            <person name="Brettin T."/>
            <person name="Detter J.C."/>
            <person name="Han C."/>
            <person name="Tapia R."/>
            <person name="Larimer F."/>
            <person name="Land M."/>
            <person name="Hauser L."/>
            <person name="Kyrpides N."/>
            <person name="Ivanova N."/>
            <person name="Holmes D."/>
            <person name="Lovley D."/>
            <person name="Kyrpides N."/>
            <person name="Anderson I.J."/>
            <person name="Woyke T."/>
        </authorList>
    </citation>
    <scope>NUCLEOTIDE SEQUENCE [LARGE SCALE GENOMIC DNA]</scope>
    <source>
        <strain evidence="9">DSM 10642 / AEDII12DO</strain>
    </source>
</reference>